<keyword evidence="3" id="KW-1185">Reference proteome</keyword>
<dbReference type="EMBL" id="JBBPBM010000066">
    <property type="protein sequence ID" value="KAK8514548.1"/>
    <property type="molecule type" value="Genomic_DNA"/>
</dbReference>
<evidence type="ECO:0000313" key="3">
    <source>
        <dbReference type="Proteomes" id="UP001472677"/>
    </source>
</evidence>
<name>A0ABR2C547_9ROSI</name>
<feature type="region of interest" description="Disordered" evidence="1">
    <location>
        <begin position="1"/>
        <end position="25"/>
    </location>
</feature>
<evidence type="ECO:0000256" key="1">
    <source>
        <dbReference type="SAM" id="MobiDB-lite"/>
    </source>
</evidence>
<accession>A0ABR2C547</accession>
<proteinExistence type="predicted"/>
<reference evidence="2 3" key="1">
    <citation type="journal article" date="2024" name="G3 (Bethesda)">
        <title>Genome assembly of Hibiscus sabdariffa L. provides insights into metabolisms of medicinal natural products.</title>
        <authorList>
            <person name="Kim T."/>
        </authorList>
    </citation>
    <scope>NUCLEOTIDE SEQUENCE [LARGE SCALE GENOMIC DNA]</scope>
    <source>
        <strain evidence="2">TK-2024</strain>
        <tissue evidence="2">Old leaves</tissue>
    </source>
</reference>
<organism evidence="2 3">
    <name type="scientific">Hibiscus sabdariffa</name>
    <name type="common">roselle</name>
    <dbReference type="NCBI Taxonomy" id="183260"/>
    <lineage>
        <taxon>Eukaryota</taxon>
        <taxon>Viridiplantae</taxon>
        <taxon>Streptophyta</taxon>
        <taxon>Embryophyta</taxon>
        <taxon>Tracheophyta</taxon>
        <taxon>Spermatophyta</taxon>
        <taxon>Magnoliopsida</taxon>
        <taxon>eudicotyledons</taxon>
        <taxon>Gunneridae</taxon>
        <taxon>Pentapetalae</taxon>
        <taxon>rosids</taxon>
        <taxon>malvids</taxon>
        <taxon>Malvales</taxon>
        <taxon>Malvaceae</taxon>
        <taxon>Malvoideae</taxon>
        <taxon>Hibiscus</taxon>
    </lineage>
</organism>
<comment type="caution">
    <text evidence="2">The sequence shown here is derived from an EMBL/GenBank/DDBJ whole genome shotgun (WGS) entry which is preliminary data.</text>
</comment>
<evidence type="ECO:0000313" key="2">
    <source>
        <dbReference type="EMBL" id="KAK8514548.1"/>
    </source>
</evidence>
<sequence length="136" mass="15216">MSEKSGELVNPRSLSDGLSSGRPLDLITDQSRQQVQHIHSETSVVVLDTIKMEDEGWQLDNSVEVGNSSQERKHESVTGQDEVRAPYANIVNASMQRSTNGQEYFEGLECDPNKVVVLDKDCVIDNTEKFSRIEFS</sequence>
<dbReference type="Proteomes" id="UP001472677">
    <property type="component" value="Unassembled WGS sequence"/>
</dbReference>
<protein>
    <submittedName>
        <fullName evidence="2">Uncharacterized protein</fullName>
    </submittedName>
</protein>
<gene>
    <name evidence="2" type="ORF">V6N12_057449</name>
</gene>